<organism evidence="1 2">
    <name type="scientific">Tritrichomonas musculus</name>
    <dbReference type="NCBI Taxonomy" id="1915356"/>
    <lineage>
        <taxon>Eukaryota</taxon>
        <taxon>Metamonada</taxon>
        <taxon>Parabasalia</taxon>
        <taxon>Tritrichomonadida</taxon>
        <taxon>Tritrichomonadidae</taxon>
        <taxon>Tritrichomonas</taxon>
    </lineage>
</organism>
<proteinExistence type="predicted"/>
<protein>
    <recommendedName>
        <fullName evidence="3">Helicase C-terminal domain-containing protein</fullName>
    </recommendedName>
</protein>
<evidence type="ECO:0008006" key="3">
    <source>
        <dbReference type="Google" id="ProtNLM"/>
    </source>
</evidence>
<evidence type="ECO:0000313" key="2">
    <source>
        <dbReference type="Proteomes" id="UP001470230"/>
    </source>
</evidence>
<sequence length="270" mass="31636">MKHDKVLLKIEDKKECKILKDLLKDRYKVALYTGDEKEVKQNKDGLFEKDIDVIISTSSIQNGQSIKETILSIFVQTYIDTISKIKQFLGRNRNRNSDIYVYVRYGNHLKKRNYSIPNNRYERHLNILRDIAWNCMSKTKWDETLYKFGYVRFGKYDDNDDDTSYSITADESANDTSYSATTVEYVDDEPINESTTNEPINKSIADPHSEVYKANEPVNELIVDIEFSNKRELYNHYGIDAKTIPVGYEIKMRYFKTNGKMGCLYKLVKK</sequence>
<comment type="caution">
    <text evidence="1">The sequence shown here is derived from an EMBL/GenBank/DDBJ whole genome shotgun (WGS) entry which is preliminary data.</text>
</comment>
<accession>A0ABR2JZI4</accession>
<evidence type="ECO:0000313" key="1">
    <source>
        <dbReference type="EMBL" id="KAK8884038.1"/>
    </source>
</evidence>
<keyword evidence="2" id="KW-1185">Reference proteome</keyword>
<dbReference type="Proteomes" id="UP001470230">
    <property type="component" value="Unassembled WGS sequence"/>
</dbReference>
<dbReference type="EMBL" id="JAPFFF010000008">
    <property type="protein sequence ID" value="KAK8884038.1"/>
    <property type="molecule type" value="Genomic_DNA"/>
</dbReference>
<gene>
    <name evidence="1" type="ORF">M9Y10_043141</name>
</gene>
<name>A0ABR2JZI4_9EUKA</name>
<reference evidence="1 2" key="1">
    <citation type="submission" date="2024-04" db="EMBL/GenBank/DDBJ databases">
        <title>Tritrichomonas musculus Genome.</title>
        <authorList>
            <person name="Alves-Ferreira E."/>
            <person name="Grigg M."/>
            <person name="Lorenzi H."/>
            <person name="Galac M."/>
        </authorList>
    </citation>
    <scope>NUCLEOTIDE SEQUENCE [LARGE SCALE GENOMIC DNA]</scope>
    <source>
        <strain evidence="1 2">EAF2021</strain>
    </source>
</reference>